<dbReference type="Gramene" id="PUZ50911">
    <property type="protein sequence ID" value="PUZ50911"/>
    <property type="gene ID" value="GQ55_6G112400"/>
</dbReference>
<proteinExistence type="predicted"/>
<evidence type="ECO:0000256" key="1">
    <source>
        <dbReference type="SAM" id="MobiDB-lite"/>
    </source>
</evidence>
<dbReference type="PANTHER" id="PTHR33063">
    <property type="entry name" value="OS02G0583500 PROTEIN"/>
    <property type="match status" value="1"/>
</dbReference>
<dbReference type="PANTHER" id="PTHR33063:SF13">
    <property type="entry name" value="OS02G0583500 PROTEIN"/>
    <property type="match status" value="1"/>
</dbReference>
<dbReference type="AlphaFoldDB" id="A0A2T7D5P4"/>
<feature type="region of interest" description="Disordered" evidence="1">
    <location>
        <begin position="1"/>
        <end position="102"/>
    </location>
</feature>
<sequence length="529" mass="59396">MQNSARLQQLGIPPLSSIMPNMRANAPDKRKRSRKNSEHSESEYEPSQNDTGERDSIDDDSDKGSKDKSCKKTKQHAPDMHLGGVKFRSRKRVYAEQPPTRATRRMTSIAQAYASLTRSNISEPSPSQANVTQADGFAHHDDNNIMAAGADAITNPGGHNMMTYEGGLVRCNRGVNMGHGLQRLTRARRGKLPVVITQGNTRPLVPLVAAKFATECNIAVRNHVPVLKHWKDYKKEPALFNLFMGRLSAKFDIDTSDEIVKHGCMEMMKIAVRQQRYKLKREHFDPFPLHLVRKTSPIKSMTNEHWIDLETCQKNKDNQGNVKFHKTTGSSTTRFLWKICLELSSRITYTVIIHFVIQSGLEPISSLARSKCPFGSSEHAGDKYNDEEPDASDLFKECHYSKKKKGYTSTVQLAITQMENQLAAPTEGEQTKSATQVVAEVLHKNTKKSQFLHNVGIQIVLPRSSVQNAQAELEAEKRANAELQSIVNSQRAEMDDLSKKVQETEQAMNKKQADMEAKLERLLAQSSST</sequence>
<reference evidence="2 3" key="1">
    <citation type="submission" date="2018-04" db="EMBL/GenBank/DDBJ databases">
        <title>WGS assembly of Panicum hallii var. hallii HAL2.</title>
        <authorList>
            <person name="Lovell J."/>
            <person name="Jenkins J."/>
            <person name="Lowry D."/>
            <person name="Mamidi S."/>
            <person name="Sreedasyam A."/>
            <person name="Weng X."/>
            <person name="Barry K."/>
            <person name="Bonette J."/>
            <person name="Campitelli B."/>
            <person name="Daum C."/>
            <person name="Gordon S."/>
            <person name="Gould B."/>
            <person name="Lipzen A."/>
            <person name="MacQueen A."/>
            <person name="Palacio-Mejia J."/>
            <person name="Plott C."/>
            <person name="Shakirov E."/>
            <person name="Shu S."/>
            <person name="Yoshinaga Y."/>
            <person name="Zane M."/>
            <person name="Rokhsar D."/>
            <person name="Grimwood J."/>
            <person name="Schmutz J."/>
            <person name="Juenger T."/>
        </authorList>
    </citation>
    <scope>NUCLEOTIDE SEQUENCE [LARGE SCALE GENOMIC DNA]</scope>
    <source>
        <strain evidence="3">cv. HAL2</strain>
    </source>
</reference>
<dbReference type="Proteomes" id="UP000244336">
    <property type="component" value="Chromosome 6"/>
</dbReference>
<keyword evidence="3" id="KW-1185">Reference proteome</keyword>
<name>A0A2T7D5P4_9POAL</name>
<evidence type="ECO:0000313" key="2">
    <source>
        <dbReference type="EMBL" id="PUZ50911.1"/>
    </source>
</evidence>
<accession>A0A2T7D5P4</accession>
<feature type="region of interest" description="Disordered" evidence="1">
    <location>
        <begin position="490"/>
        <end position="514"/>
    </location>
</feature>
<gene>
    <name evidence="2" type="ORF">GQ55_6G112400</name>
</gene>
<protein>
    <submittedName>
        <fullName evidence="2">Uncharacterized protein</fullName>
    </submittedName>
</protein>
<organism evidence="2 3">
    <name type="scientific">Panicum hallii var. hallii</name>
    <dbReference type="NCBI Taxonomy" id="1504633"/>
    <lineage>
        <taxon>Eukaryota</taxon>
        <taxon>Viridiplantae</taxon>
        <taxon>Streptophyta</taxon>
        <taxon>Embryophyta</taxon>
        <taxon>Tracheophyta</taxon>
        <taxon>Spermatophyta</taxon>
        <taxon>Magnoliopsida</taxon>
        <taxon>Liliopsida</taxon>
        <taxon>Poales</taxon>
        <taxon>Poaceae</taxon>
        <taxon>PACMAD clade</taxon>
        <taxon>Panicoideae</taxon>
        <taxon>Panicodae</taxon>
        <taxon>Paniceae</taxon>
        <taxon>Panicinae</taxon>
        <taxon>Panicum</taxon>
        <taxon>Panicum sect. Panicum</taxon>
    </lineage>
</organism>
<evidence type="ECO:0000313" key="3">
    <source>
        <dbReference type="Proteomes" id="UP000244336"/>
    </source>
</evidence>
<feature type="compositionally biased region" description="Basic and acidic residues" evidence="1">
    <location>
        <begin position="492"/>
        <end position="503"/>
    </location>
</feature>
<dbReference type="OrthoDB" id="676843at2759"/>
<dbReference type="EMBL" id="CM009754">
    <property type="protein sequence ID" value="PUZ50911.1"/>
    <property type="molecule type" value="Genomic_DNA"/>
</dbReference>